<evidence type="ECO:0000259" key="27">
    <source>
        <dbReference type="Pfam" id="PF00912"/>
    </source>
</evidence>
<keyword evidence="8" id="KW-0121">Carboxypeptidase</keyword>
<evidence type="ECO:0000256" key="3">
    <source>
        <dbReference type="ARBA" id="ARBA00004752"/>
    </source>
</evidence>
<dbReference type="SUPFAM" id="SSF56601">
    <property type="entry name" value="beta-lactamase/transpeptidase-like"/>
    <property type="match status" value="1"/>
</dbReference>
<evidence type="ECO:0000313" key="29">
    <source>
        <dbReference type="EMBL" id="MCW7554858.1"/>
    </source>
</evidence>
<comment type="similarity">
    <text evidence="4 23">In the C-terminal section; belongs to the transpeptidase family.</text>
</comment>
<evidence type="ECO:0000256" key="5">
    <source>
        <dbReference type="ARBA" id="ARBA00007739"/>
    </source>
</evidence>
<name>A0ABT3MZQ2_9GAMM</name>
<dbReference type="NCBIfam" id="TIGR02071">
    <property type="entry name" value="PBP_1b"/>
    <property type="match status" value="1"/>
</dbReference>
<dbReference type="Gene3D" id="3.40.710.10">
    <property type="entry name" value="DD-peptidase/beta-lactamase superfamily"/>
    <property type="match status" value="1"/>
</dbReference>
<dbReference type="Pfam" id="PF14814">
    <property type="entry name" value="UB2H"/>
    <property type="match status" value="1"/>
</dbReference>
<feature type="domain" description="Glycosyl transferase family 51" evidence="27">
    <location>
        <begin position="179"/>
        <end position="350"/>
    </location>
</feature>
<dbReference type="Gene3D" id="3.30.2060.10">
    <property type="entry name" value="Penicillin-binding protein 1b domain"/>
    <property type="match status" value="1"/>
</dbReference>
<evidence type="ECO:0000256" key="2">
    <source>
        <dbReference type="ARBA" id="ARBA00004236"/>
    </source>
</evidence>
<dbReference type="RefSeq" id="WP_262564620.1">
    <property type="nucleotide sequence ID" value="NZ_JAPFCC010000001.1"/>
</dbReference>
<keyword evidence="25" id="KW-0812">Transmembrane</keyword>
<evidence type="ECO:0000313" key="30">
    <source>
        <dbReference type="Proteomes" id="UP001209854"/>
    </source>
</evidence>
<comment type="similarity">
    <text evidence="5 23">In the N-terminal section; belongs to the glycosyltransferase 51 family.</text>
</comment>
<comment type="function">
    <text evidence="1 23">Cell wall formation. Synthesis of cross-linked peptidoglycan from the lipid intermediates. The enzyme has a penicillin-insensitive transglycosylase N-terminal domain (formation of linear glycan strands) and a penicillin-sensitive transpeptidase C-terminal domain (cross-linking of the peptide subunits).</text>
</comment>
<dbReference type="Pfam" id="PF00912">
    <property type="entry name" value="Transgly"/>
    <property type="match status" value="1"/>
</dbReference>
<comment type="catalytic activity">
    <reaction evidence="20">
        <text>Preferential cleavage: (Ac)2-L-Lys-D-Ala-|-D-Ala. Also transpeptidation of peptidyl-alanyl moieties that are N-acyl substituents of D-alanine.</text>
        <dbReference type="EC" id="3.4.16.4"/>
    </reaction>
</comment>
<dbReference type="PIRSF" id="PIRSF002799">
    <property type="entry name" value="PBP_1b"/>
    <property type="match status" value="1"/>
</dbReference>
<dbReference type="Pfam" id="PF00905">
    <property type="entry name" value="Transpeptidase"/>
    <property type="match status" value="1"/>
</dbReference>
<dbReference type="InterPro" id="IPR050396">
    <property type="entry name" value="Glycosyltr_51/Transpeptidase"/>
</dbReference>
<dbReference type="InterPro" id="IPR023346">
    <property type="entry name" value="Lysozyme-like_dom_sf"/>
</dbReference>
<accession>A0ABT3MZQ2</accession>
<keyword evidence="14 23" id="KW-0573">Peptidoglycan synthesis</keyword>
<evidence type="ECO:0000259" key="26">
    <source>
        <dbReference type="Pfam" id="PF00905"/>
    </source>
</evidence>
<feature type="region of interest" description="Disordered" evidence="24">
    <location>
        <begin position="1"/>
        <end position="29"/>
    </location>
</feature>
<comment type="catalytic activity">
    <reaction evidence="21">
        <text>[GlcNAc-(1-&gt;4)-Mur2Ac(oyl-L-Ala-gamma-D-Glu-L-Lys-D-Ala-D-Ala)](n)-di-trans,octa-cis-undecaprenyl diphosphate + beta-D-GlcNAc-(1-&gt;4)-Mur2Ac(oyl-L-Ala-gamma-D-Glu-L-Lys-D-Ala-D-Ala)-di-trans,octa-cis-undecaprenyl diphosphate = [GlcNAc-(1-&gt;4)-Mur2Ac(oyl-L-Ala-gamma-D-Glu-L-Lys-D-Ala-D-Ala)](n+1)-di-trans,octa-cis-undecaprenyl diphosphate + di-trans,octa-cis-undecaprenyl diphosphate + H(+)</text>
        <dbReference type="Rhea" id="RHEA:23708"/>
        <dbReference type="Rhea" id="RHEA-COMP:9602"/>
        <dbReference type="Rhea" id="RHEA-COMP:9603"/>
        <dbReference type="ChEBI" id="CHEBI:15378"/>
        <dbReference type="ChEBI" id="CHEBI:58405"/>
        <dbReference type="ChEBI" id="CHEBI:60033"/>
        <dbReference type="ChEBI" id="CHEBI:78435"/>
        <dbReference type="EC" id="2.4.99.28"/>
    </reaction>
</comment>
<evidence type="ECO:0000256" key="9">
    <source>
        <dbReference type="ARBA" id="ARBA00022670"/>
    </source>
</evidence>
<evidence type="ECO:0000256" key="8">
    <source>
        <dbReference type="ARBA" id="ARBA00022645"/>
    </source>
</evidence>
<keyword evidence="30" id="KW-1185">Reference proteome</keyword>
<feature type="domain" description="Penicillin-binding protein transpeptidase" evidence="26">
    <location>
        <begin position="439"/>
        <end position="678"/>
    </location>
</feature>
<keyword evidence="17" id="KW-0511">Multifunctional enzyme</keyword>
<evidence type="ECO:0000256" key="12">
    <source>
        <dbReference type="ARBA" id="ARBA00022801"/>
    </source>
</evidence>
<keyword evidence="9" id="KW-0645">Protease</keyword>
<keyword evidence="12" id="KW-0378">Hydrolase</keyword>
<evidence type="ECO:0000256" key="6">
    <source>
        <dbReference type="ARBA" id="ARBA00018637"/>
    </source>
</evidence>
<evidence type="ECO:0000256" key="11">
    <source>
        <dbReference type="ARBA" id="ARBA00022679"/>
    </source>
</evidence>
<dbReference type="InterPro" id="IPR012338">
    <property type="entry name" value="Beta-lactam/transpept-like"/>
</dbReference>
<evidence type="ECO:0000256" key="4">
    <source>
        <dbReference type="ARBA" id="ARBA00007090"/>
    </source>
</evidence>
<evidence type="ECO:0000256" key="20">
    <source>
        <dbReference type="ARBA" id="ARBA00034000"/>
    </source>
</evidence>
<dbReference type="EMBL" id="JAPFCC010000001">
    <property type="protein sequence ID" value="MCW7554858.1"/>
    <property type="molecule type" value="Genomic_DNA"/>
</dbReference>
<evidence type="ECO:0000256" key="13">
    <source>
        <dbReference type="ARBA" id="ARBA00022960"/>
    </source>
</evidence>
<evidence type="ECO:0000259" key="28">
    <source>
        <dbReference type="Pfam" id="PF14814"/>
    </source>
</evidence>
<evidence type="ECO:0000256" key="18">
    <source>
        <dbReference type="ARBA" id="ARBA00023316"/>
    </source>
</evidence>
<keyword evidence="25" id="KW-1133">Transmembrane helix</keyword>
<proteinExistence type="inferred from homology"/>
<evidence type="ECO:0000256" key="21">
    <source>
        <dbReference type="ARBA" id="ARBA00049902"/>
    </source>
</evidence>
<feature type="transmembrane region" description="Helical" evidence="25">
    <location>
        <begin position="36"/>
        <end position="58"/>
    </location>
</feature>
<evidence type="ECO:0000256" key="25">
    <source>
        <dbReference type="SAM" id="Phobius"/>
    </source>
</evidence>
<dbReference type="InterPro" id="IPR028166">
    <property type="entry name" value="UB2H"/>
</dbReference>
<keyword evidence="10 23" id="KW-0328">Glycosyltransferase</keyword>
<keyword evidence="11 23" id="KW-0808">Transferase</keyword>
<dbReference type="SUPFAM" id="SSF53955">
    <property type="entry name" value="Lysozyme-like"/>
    <property type="match status" value="1"/>
</dbReference>
<feature type="domain" description="Bifunctional transglycosylase second" evidence="28">
    <location>
        <begin position="84"/>
        <end position="167"/>
    </location>
</feature>
<evidence type="ECO:0000256" key="22">
    <source>
        <dbReference type="NCBIfam" id="TIGR02071"/>
    </source>
</evidence>
<evidence type="ECO:0000256" key="14">
    <source>
        <dbReference type="ARBA" id="ARBA00022984"/>
    </source>
</evidence>
<keyword evidence="13 23" id="KW-0133">Cell shape</keyword>
<evidence type="ECO:0000256" key="10">
    <source>
        <dbReference type="ARBA" id="ARBA00022676"/>
    </source>
</evidence>
<comment type="caution">
    <text evidence="29">The sequence shown here is derived from an EMBL/GenBank/DDBJ whole genome shotgun (WGS) entry which is preliminary data.</text>
</comment>
<dbReference type="PANTHER" id="PTHR32282">
    <property type="entry name" value="BINDING PROTEIN TRANSPEPTIDASE, PUTATIVE-RELATED"/>
    <property type="match status" value="1"/>
</dbReference>
<evidence type="ECO:0000256" key="17">
    <source>
        <dbReference type="ARBA" id="ARBA00023268"/>
    </source>
</evidence>
<dbReference type="PANTHER" id="PTHR32282:SF11">
    <property type="entry name" value="PENICILLIN-BINDING PROTEIN 1B"/>
    <property type="match status" value="1"/>
</dbReference>
<evidence type="ECO:0000256" key="7">
    <source>
        <dbReference type="ARBA" id="ARBA00022475"/>
    </source>
</evidence>
<dbReference type="Gene3D" id="1.10.3810.10">
    <property type="entry name" value="Biosynthetic peptidoglycan transglycosylase-like"/>
    <property type="match status" value="1"/>
</dbReference>
<evidence type="ECO:0000256" key="23">
    <source>
        <dbReference type="PIRNR" id="PIRNR002799"/>
    </source>
</evidence>
<sequence>MVASNKETPQKKTKRSGPKKNRSTSQRKPSDRFRRWGILLLKLGICGFAIFMAFVVYLDAVVIPKFEGKKWAIPAKVYARPVELYEGRLLKPDELQAQLRRQGYQPVTTVRRPGTFARTGNEFIIYSRGFHFPDGTESSRYAHVQFNSNQVISLTNRHRQPLPLLRLDPQPVGGIYPASYEDRLLIRLEQAPNYLVPALMAIEDRDFYEHWGISLSSIARALLVNVRAGSVVQGGSTLTQQLVKNFYLSNERTLIRKVQEAIMSVLLELHYSKDEILETYLNEVYLGQQGRRAIHGFGLASQFYFAQPIQELSLARTALLVGIVKGPSYYNPRRFPERAMQRRNLVLDVMANEGLVSKAEAERSKQLPLGIVSREQMRTNAFPAYLDVVKKQLRQDYAERDLTSEGLRIFTNMDPIIQRHAQSSLTRTVSAISKDKLQGAMIVTSAQTGDLLAVVGDKHPGYVGFNRAVDARRPVGSLLKPAIYLTALEQPGRYTLTTPVKDLPIKVEDGRGGFWEPGNYDGKSRGDVPLYEALARSFNQATTRTGMEVGVPNVLNTIRRLGVERSLPNYPSVLLGAASLTPMDIAVMYQTFASGGFRMPLRAIDAVVDASGRPLRRYSFSVERVVDPAPMELLRRSMVSVMREGTGRRAYWSISQDIDLAGKSGTTNDSRDSWFAGFSGNLMAVTWLGNDDNSSTGLTGSSGALRVWTDLMQRTPISGVQPLASDRLEYVWVQPESNLRSRQGCEGARLLPYIKGSAPSIADSCSQSAPQDDAGFFDTIKSWFN</sequence>
<dbReference type="InterPro" id="IPR011813">
    <property type="entry name" value="PBP_1b"/>
</dbReference>
<evidence type="ECO:0000256" key="15">
    <source>
        <dbReference type="ARBA" id="ARBA00023136"/>
    </source>
</evidence>
<comment type="subcellular location">
    <subcellularLocation>
        <location evidence="2">Cell membrane</location>
    </subcellularLocation>
</comment>
<keyword evidence="15 25" id="KW-0472">Membrane</keyword>
<protein>
    <recommendedName>
        <fullName evidence="6 22">Penicillin-binding protein 1B</fullName>
        <shortName evidence="23">PBP-1b</shortName>
        <shortName evidence="23">PBP1b</shortName>
    </recommendedName>
    <alternativeName>
        <fullName evidence="19 23">Murein polymerase</fullName>
    </alternativeName>
</protein>
<evidence type="ECO:0000256" key="16">
    <source>
        <dbReference type="ARBA" id="ARBA00023251"/>
    </source>
</evidence>
<dbReference type="InterPro" id="IPR036950">
    <property type="entry name" value="PBP_transglycosylase"/>
</dbReference>
<evidence type="ECO:0000256" key="19">
    <source>
        <dbReference type="ARBA" id="ARBA00032454"/>
    </source>
</evidence>
<reference evidence="29 30" key="1">
    <citation type="submission" date="2022-10" db="EMBL/GenBank/DDBJ databases">
        <title>High-quality genome sequences of two octocoral-associated bacteria, Endozoicomonas euniceicola EF212 and Endozoicomonas gorgoniicola PS125.</title>
        <authorList>
            <person name="Chiou Y.-J."/>
            <person name="Chen Y.-H."/>
        </authorList>
    </citation>
    <scope>NUCLEOTIDE SEQUENCE [LARGE SCALE GENOMIC DNA]</scope>
    <source>
        <strain evidence="29 30">PS125</strain>
    </source>
</reference>
<comment type="pathway">
    <text evidence="3 23">Cell wall biogenesis; peptidoglycan biosynthesis.</text>
</comment>
<keyword evidence="16" id="KW-0046">Antibiotic resistance</keyword>
<organism evidence="29 30">
    <name type="scientific">Endozoicomonas gorgoniicola</name>
    <dbReference type="NCBI Taxonomy" id="1234144"/>
    <lineage>
        <taxon>Bacteria</taxon>
        <taxon>Pseudomonadati</taxon>
        <taxon>Pseudomonadota</taxon>
        <taxon>Gammaproteobacteria</taxon>
        <taxon>Oceanospirillales</taxon>
        <taxon>Endozoicomonadaceae</taxon>
        <taxon>Endozoicomonas</taxon>
    </lineage>
</organism>
<gene>
    <name evidence="29" type="primary">mrcB</name>
    <name evidence="29" type="ORF">NX722_20000</name>
</gene>
<dbReference type="InterPro" id="IPR001460">
    <property type="entry name" value="PCN-bd_Tpept"/>
</dbReference>
<evidence type="ECO:0000256" key="1">
    <source>
        <dbReference type="ARBA" id="ARBA00002624"/>
    </source>
</evidence>
<feature type="compositionally biased region" description="Basic residues" evidence="24">
    <location>
        <begin position="11"/>
        <end position="22"/>
    </location>
</feature>
<dbReference type="Proteomes" id="UP001209854">
    <property type="component" value="Unassembled WGS sequence"/>
</dbReference>
<dbReference type="InterPro" id="IPR001264">
    <property type="entry name" value="Glyco_trans_51"/>
</dbReference>
<keyword evidence="7" id="KW-1003">Cell membrane</keyword>
<keyword evidence="18 23" id="KW-0961">Cell wall biogenesis/degradation</keyword>
<evidence type="ECO:0000256" key="24">
    <source>
        <dbReference type="SAM" id="MobiDB-lite"/>
    </source>
</evidence>